<dbReference type="InterPro" id="IPR036388">
    <property type="entry name" value="WH-like_DNA-bd_sf"/>
</dbReference>
<dbReference type="PANTHER" id="PTHR43133">
    <property type="entry name" value="RNA POLYMERASE ECF-TYPE SIGMA FACTO"/>
    <property type="match status" value="1"/>
</dbReference>
<keyword evidence="7" id="KW-1185">Reference proteome</keyword>
<dbReference type="InterPro" id="IPR014284">
    <property type="entry name" value="RNA_pol_sigma-70_dom"/>
</dbReference>
<dbReference type="InParanoid" id="A0A1M6QX05"/>
<dbReference type="RefSeq" id="WP_143185039.1">
    <property type="nucleotide sequence ID" value="NZ_FQYR01000007.1"/>
</dbReference>
<dbReference type="InterPro" id="IPR007627">
    <property type="entry name" value="RNA_pol_sigma70_r2"/>
</dbReference>
<dbReference type="AlphaFoldDB" id="A0A1M6QX05"/>
<dbReference type="GO" id="GO:0006352">
    <property type="term" value="P:DNA-templated transcription initiation"/>
    <property type="evidence" value="ECO:0007669"/>
    <property type="project" value="InterPro"/>
</dbReference>
<comment type="similarity">
    <text evidence="1">Belongs to the sigma-70 factor family. ECF subfamily.</text>
</comment>
<evidence type="ECO:0000256" key="1">
    <source>
        <dbReference type="ARBA" id="ARBA00010641"/>
    </source>
</evidence>
<feature type="domain" description="RNA polymerase sigma-70 region 2" evidence="5">
    <location>
        <begin position="18"/>
        <end position="73"/>
    </location>
</feature>
<evidence type="ECO:0000256" key="2">
    <source>
        <dbReference type="ARBA" id="ARBA00023015"/>
    </source>
</evidence>
<evidence type="ECO:0000256" key="3">
    <source>
        <dbReference type="ARBA" id="ARBA00023082"/>
    </source>
</evidence>
<protein>
    <submittedName>
        <fullName evidence="6">RNA polymerase sigma-70 factor, ECF subfamily</fullName>
    </submittedName>
</protein>
<organism evidence="6 7">
    <name type="scientific">Rubritalea squalenifaciens DSM 18772</name>
    <dbReference type="NCBI Taxonomy" id="1123071"/>
    <lineage>
        <taxon>Bacteria</taxon>
        <taxon>Pseudomonadati</taxon>
        <taxon>Verrucomicrobiota</taxon>
        <taxon>Verrucomicrobiia</taxon>
        <taxon>Verrucomicrobiales</taxon>
        <taxon>Rubritaleaceae</taxon>
        <taxon>Rubritalea</taxon>
    </lineage>
</organism>
<keyword evidence="2" id="KW-0805">Transcription regulation</keyword>
<evidence type="ECO:0000259" key="5">
    <source>
        <dbReference type="Pfam" id="PF04542"/>
    </source>
</evidence>
<dbReference type="Gene3D" id="1.10.10.10">
    <property type="entry name" value="Winged helix-like DNA-binding domain superfamily/Winged helix DNA-binding domain"/>
    <property type="match status" value="1"/>
</dbReference>
<dbReference type="NCBIfam" id="TIGR02989">
    <property type="entry name" value="Sig-70_gvs1"/>
    <property type="match status" value="1"/>
</dbReference>
<dbReference type="Proteomes" id="UP000184510">
    <property type="component" value="Unassembled WGS sequence"/>
</dbReference>
<dbReference type="InterPro" id="IPR013325">
    <property type="entry name" value="RNA_pol_sigma_r2"/>
</dbReference>
<keyword evidence="3" id="KW-0731">Sigma factor</keyword>
<dbReference type="OrthoDB" id="9782703at2"/>
<evidence type="ECO:0000313" key="7">
    <source>
        <dbReference type="Proteomes" id="UP000184510"/>
    </source>
</evidence>
<gene>
    <name evidence="6" type="ORF">SAMN02745181_3485</name>
</gene>
<dbReference type="EMBL" id="FQYR01000007">
    <property type="protein sequence ID" value="SHK24716.1"/>
    <property type="molecule type" value="Genomic_DNA"/>
</dbReference>
<dbReference type="InterPro" id="IPR014331">
    <property type="entry name" value="RNA_pol_sigma70_ECF_RHOBA"/>
</dbReference>
<name>A0A1M6QX05_9BACT</name>
<dbReference type="SUPFAM" id="SSF88946">
    <property type="entry name" value="Sigma2 domain of RNA polymerase sigma factors"/>
    <property type="match status" value="1"/>
</dbReference>
<evidence type="ECO:0000256" key="4">
    <source>
        <dbReference type="ARBA" id="ARBA00023163"/>
    </source>
</evidence>
<accession>A0A1M6QX05</accession>
<keyword evidence="4" id="KW-0804">Transcription</keyword>
<sequence length="182" mass="20684">MENASRDPESEFVHLLVNHQSMIRAFVISLLPGAPEVDDVIQNTNEVLWRKKDEFELGTNFKAWALSIARFQVMAQQQKVRRSKCVMLDDDVLDMLAEEASGLDEQNLNRKMADLQDCIGRLSIKDQELILHRYWKKAGLSDYARATKRSVGALKVALHRIRGSLKTCMEIKQSLVAGKVNS</sequence>
<dbReference type="GO" id="GO:0016987">
    <property type="term" value="F:sigma factor activity"/>
    <property type="evidence" value="ECO:0007669"/>
    <property type="project" value="UniProtKB-KW"/>
</dbReference>
<dbReference type="Pfam" id="PF04542">
    <property type="entry name" value="Sigma70_r2"/>
    <property type="match status" value="1"/>
</dbReference>
<dbReference type="STRING" id="1123071.SAMN02745181_3485"/>
<dbReference type="InterPro" id="IPR013324">
    <property type="entry name" value="RNA_pol_sigma_r3/r4-like"/>
</dbReference>
<dbReference type="SUPFAM" id="SSF88659">
    <property type="entry name" value="Sigma3 and sigma4 domains of RNA polymerase sigma factors"/>
    <property type="match status" value="1"/>
</dbReference>
<dbReference type="NCBIfam" id="TIGR02937">
    <property type="entry name" value="sigma70-ECF"/>
    <property type="match status" value="1"/>
</dbReference>
<dbReference type="Gene3D" id="1.10.1740.10">
    <property type="match status" value="1"/>
</dbReference>
<reference evidence="6 7" key="1">
    <citation type="submission" date="2016-11" db="EMBL/GenBank/DDBJ databases">
        <authorList>
            <person name="Jaros S."/>
            <person name="Januszkiewicz K."/>
            <person name="Wedrychowicz H."/>
        </authorList>
    </citation>
    <scope>NUCLEOTIDE SEQUENCE [LARGE SCALE GENOMIC DNA]</scope>
    <source>
        <strain evidence="6 7">DSM 18772</strain>
    </source>
</reference>
<dbReference type="PANTHER" id="PTHR43133:SF51">
    <property type="entry name" value="RNA POLYMERASE SIGMA FACTOR"/>
    <property type="match status" value="1"/>
</dbReference>
<proteinExistence type="inferred from homology"/>
<evidence type="ECO:0000313" key="6">
    <source>
        <dbReference type="EMBL" id="SHK24716.1"/>
    </source>
</evidence>
<dbReference type="InterPro" id="IPR039425">
    <property type="entry name" value="RNA_pol_sigma-70-like"/>
</dbReference>